<sequence length="249" mass="26251">MANLFLIVLLLSLIALVLGIIKPKWSMPWAQAPKRWKSSGLYLLVAAVCFVGFGVSTDNEGSQAPGAASTASIAATAPVGAKSANTPTKPKPLTAKELVALRMPDAQKGFLGVMAAAAVAYDDAPNELVKSKIAKQRKIDSREFTPGSKLENWTGVIEGLQTNGDGKAIVSIRANATTTFKTWNNAFSDIKDGTLIPQASPLFDVLAGLSEGTPVSFSGFLASEGSATEQGSVRKPEFIVRFESIEPLL</sequence>
<dbReference type="OrthoDB" id="9815959at2"/>
<dbReference type="EMBL" id="QEKO01000002">
    <property type="protein sequence ID" value="PVY62278.1"/>
    <property type="molecule type" value="Genomic_DNA"/>
</dbReference>
<evidence type="ECO:0000313" key="3">
    <source>
        <dbReference type="Proteomes" id="UP000246145"/>
    </source>
</evidence>
<name>A0A2U1CMQ6_9BURK</name>
<proteinExistence type="predicted"/>
<gene>
    <name evidence="2" type="ORF">C7440_1771</name>
</gene>
<comment type="caution">
    <text evidence="2">The sequence shown here is derived from an EMBL/GenBank/DDBJ whole genome shotgun (WGS) entry which is preliminary data.</text>
</comment>
<accession>A0A2U1CMQ6</accession>
<keyword evidence="1" id="KW-1133">Transmembrane helix</keyword>
<keyword evidence="3" id="KW-1185">Reference proteome</keyword>
<reference evidence="2 3" key="1">
    <citation type="submission" date="2018-04" db="EMBL/GenBank/DDBJ databases">
        <title>Genomic Encyclopedia of Type Strains, Phase IV (KMG-IV): sequencing the most valuable type-strain genomes for metagenomic binning, comparative biology and taxonomic classification.</title>
        <authorList>
            <person name="Goeker M."/>
        </authorList>
    </citation>
    <scope>NUCLEOTIDE SEQUENCE [LARGE SCALE GENOMIC DNA]</scope>
    <source>
        <strain evidence="2 3">DSM 10065</strain>
    </source>
</reference>
<evidence type="ECO:0000313" key="2">
    <source>
        <dbReference type="EMBL" id="PVY62278.1"/>
    </source>
</evidence>
<evidence type="ECO:0000256" key="1">
    <source>
        <dbReference type="SAM" id="Phobius"/>
    </source>
</evidence>
<dbReference type="RefSeq" id="WP_133244283.1">
    <property type="nucleotide sequence ID" value="NZ_JACCEX010000002.1"/>
</dbReference>
<dbReference type="Proteomes" id="UP000246145">
    <property type="component" value="Unassembled WGS sequence"/>
</dbReference>
<protein>
    <submittedName>
        <fullName evidence="2">Uncharacterized protein</fullName>
    </submittedName>
</protein>
<keyword evidence="1" id="KW-0472">Membrane</keyword>
<feature type="transmembrane region" description="Helical" evidence="1">
    <location>
        <begin position="35"/>
        <end position="55"/>
    </location>
</feature>
<dbReference type="AlphaFoldDB" id="A0A2U1CMQ6"/>
<organism evidence="2 3">
    <name type="scientific">Pusillimonas noertemannii</name>
    <dbReference type="NCBI Taxonomy" id="305977"/>
    <lineage>
        <taxon>Bacteria</taxon>
        <taxon>Pseudomonadati</taxon>
        <taxon>Pseudomonadota</taxon>
        <taxon>Betaproteobacteria</taxon>
        <taxon>Burkholderiales</taxon>
        <taxon>Alcaligenaceae</taxon>
        <taxon>Pusillimonas</taxon>
    </lineage>
</organism>
<keyword evidence="1" id="KW-0812">Transmembrane</keyword>